<keyword evidence="1" id="KW-1133">Transmembrane helix</keyword>
<dbReference type="Proteomes" id="UP000807306">
    <property type="component" value="Unassembled WGS sequence"/>
</dbReference>
<dbReference type="EMBL" id="MU157824">
    <property type="protein sequence ID" value="KAF9535466.1"/>
    <property type="molecule type" value="Genomic_DNA"/>
</dbReference>
<evidence type="ECO:0000313" key="4">
    <source>
        <dbReference type="Proteomes" id="UP000807306"/>
    </source>
</evidence>
<evidence type="ECO:0000256" key="1">
    <source>
        <dbReference type="SAM" id="Phobius"/>
    </source>
</evidence>
<keyword evidence="1" id="KW-0812">Transmembrane</keyword>
<reference evidence="3" key="1">
    <citation type="submission" date="2020-11" db="EMBL/GenBank/DDBJ databases">
        <authorList>
            <consortium name="DOE Joint Genome Institute"/>
            <person name="Ahrendt S."/>
            <person name="Riley R."/>
            <person name="Andreopoulos W."/>
            <person name="Labutti K."/>
            <person name="Pangilinan J."/>
            <person name="Ruiz-Duenas F.J."/>
            <person name="Barrasa J.M."/>
            <person name="Sanchez-Garcia M."/>
            <person name="Camarero S."/>
            <person name="Miyauchi S."/>
            <person name="Serrano A."/>
            <person name="Linde D."/>
            <person name="Babiker R."/>
            <person name="Drula E."/>
            <person name="Ayuso-Fernandez I."/>
            <person name="Pacheco R."/>
            <person name="Padilla G."/>
            <person name="Ferreira P."/>
            <person name="Barriuso J."/>
            <person name="Kellner H."/>
            <person name="Castanera R."/>
            <person name="Alfaro M."/>
            <person name="Ramirez L."/>
            <person name="Pisabarro A.G."/>
            <person name="Kuo A."/>
            <person name="Tritt A."/>
            <person name="Lipzen A."/>
            <person name="He G."/>
            <person name="Yan M."/>
            <person name="Ng V."/>
            <person name="Cullen D."/>
            <person name="Martin F."/>
            <person name="Rosso M.-N."/>
            <person name="Henrissat B."/>
            <person name="Hibbett D."/>
            <person name="Martinez A.T."/>
            <person name="Grigoriev I.V."/>
        </authorList>
    </citation>
    <scope>NUCLEOTIDE SEQUENCE</scope>
    <source>
        <strain evidence="3">CBS 506.95</strain>
    </source>
</reference>
<feature type="domain" description="SAC" evidence="2">
    <location>
        <begin position="121"/>
        <end position="472"/>
    </location>
</feature>
<proteinExistence type="predicted"/>
<accession>A0A9P6ESR0</accession>
<dbReference type="PROSITE" id="PS50275">
    <property type="entry name" value="SAC"/>
    <property type="match status" value="1"/>
</dbReference>
<sequence length="668" mass="76160">MRPLHQRYTLFTDRTDTYIFVPEGETQSLTVHRSTGDIVVNSPKTNVPYTAYRSEKVIYGILGLISLSLTDYLIVITGRTLQGRLMGHDVYRATDFDILPLAALSPHDPPHPVEAHLLGLIRSHLSGGNFLYSYTYDLTRRMQKQWETREEDGGKALWEVVDERFFWNKFLHTKFIETATAGNMPALGSYILPIMYGTFEVHPAFLHGRHMQLALISRRSRYRAGTRYFRRGIDHDGHVANFNETEQILLVQAPNTPGAGNVDDDNFVSRLSFVQIRGSVPLFWSEINTLRYKPDLQVMELPDTKSAMAKHLVEQNKTYGRQSLVNLVNQKGHEKPVKEAYERYVAELDLPDVKYEFFDFHGECKHMRWDRISVLIDRMKEDLEKYKYFQLDSTAETPKCVQSGIVRTNCMDNLDRTNVVQATLAKYTLNLQLQDLGIISASDGVDDFESFSKVFREMWADHADAIANAYGGSGALKSDFTRTNVRTKKGALEDGYKSVTRYLKNNFFDGSRQDGFDLVTGSWIPKRGPSASLFLVKDPRPLVTRSMPPVVSFSLFMICAGLTLPRTSDYSLLYYFLLWFTILSVALTFMVVHGVDYVAWPRLNPLTEIIYYNGPGFRSAHHGKGLGGKNQTEPNWKKAKWLTTGLRKAAQKVGVEEVELGTMKKRVD</sequence>
<dbReference type="AlphaFoldDB" id="A0A9P6ESR0"/>
<gene>
    <name evidence="3" type="ORF">CPB83DRAFT_841800</name>
</gene>
<dbReference type="GO" id="GO:0046856">
    <property type="term" value="P:phosphatidylinositol dephosphorylation"/>
    <property type="evidence" value="ECO:0007669"/>
    <property type="project" value="TreeGrafter"/>
</dbReference>
<feature type="transmembrane region" description="Helical" evidence="1">
    <location>
        <begin position="547"/>
        <end position="566"/>
    </location>
</feature>
<dbReference type="OrthoDB" id="405996at2759"/>
<comment type="caution">
    <text evidence="3">The sequence shown here is derived from an EMBL/GenBank/DDBJ whole genome shotgun (WGS) entry which is preliminary data.</text>
</comment>
<evidence type="ECO:0000313" key="3">
    <source>
        <dbReference type="EMBL" id="KAF9535466.1"/>
    </source>
</evidence>
<dbReference type="Pfam" id="PF02383">
    <property type="entry name" value="Syja_N"/>
    <property type="match status" value="1"/>
</dbReference>
<feature type="transmembrane region" description="Helical" evidence="1">
    <location>
        <begin position="572"/>
        <end position="592"/>
    </location>
</feature>
<dbReference type="GO" id="GO:0005783">
    <property type="term" value="C:endoplasmic reticulum"/>
    <property type="evidence" value="ECO:0007669"/>
    <property type="project" value="TreeGrafter"/>
</dbReference>
<dbReference type="GO" id="GO:0043812">
    <property type="term" value="F:phosphatidylinositol-4-phosphate phosphatase activity"/>
    <property type="evidence" value="ECO:0007669"/>
    <property type="project" value="TreeGrafter"/>
</dbReference>
<organism evidence="3 4">
    <name type="scientific">Crepidotus variabilis</name>
    <dbReference type="NCBI Taxonomy" id="179855"/>
    <lineage>
        <taxon>Eukaryota</taxon>
        <taxon>Fungi</taxon>
        <taxon>Dikarya</taxon>
        <taxon>Basidiomycota</taxon>
        <taxon>Agaricomycotina</taxon>
        <taxon>Agaricomycetes</taxon>
        <taxon>Agaricomycetidae</taxon>
        <taxon>Agaricales</taxon>
        <taxon>Agaricineae</taxon>
        <taxon>Crepidotaceae</taxon>
        <taxon>Crepidotus</taxon>
    </lineage>
</organism>
<dbReference type="PANTHER" id="PTHR45662:SF2">
    <property type="entry name" value="PHOSPHATIDYLINOSITOL-3-PHOSPHATASE SAC1"/>
    <property type="match status" value="1"/>
</dbReference>
<keyword evidence="1" id="KW-0472">Membrane</keyword>
<dbReference type="PANTHER" id="PTHR45662">
    <property type="entry name" value="PHOSPHATIDYLINOSITIDE PHOSPHATASE SAC1"/>
    <property type="match status" value="1"/>
</dbReference>
<evidence type="ECO:0000259" key="2">
    <source>
        <dbReference type="PROSITE" id="PS50275"/>
    </source>
</evidence>
<feature type="transmembrane region" description="Helical" evidence="1">
    <location>
        <begin position="57"/>
        <end position="76"/>
    </location>
</feature>
<keyword evidence="4" id="KW-1185">Reference proteome</keyword>
<dbReference type="InterPro" id="IPR002013">
    <property type="entry name" value="SAC_dom"/>
</dbReference>
<protein>
    <submittedName>
        <fullName evidence="3">Inositol/phosphatidylinositol phosphatase</fullName>
    </submittedName>
</protein>
<name>A0A9P6ESR0_9AGAR</name>